<proteinExistence type="predicted"/>
<organism evidence="2 3">
    <name type="scientific">Variovorax guangxiensis</name>
    <dbReference type="NCBI Taxonomy" id="1775474"/>
    <lineage>
        <taxon>Bacteria</taxon>
        <taxon>Pseudomonadati</taxon>
        <taxon>Pseudomonadota</taxon>
        <taxon>Betaproteobacteria</taxon>
        <taxon>Burkholderiales</taxon>
        <taxon>Comamonadaceae</taxon>
        <taxon>Variovorax</taxon>
    </lineage>
</organism>
<accession>A0A3S0XTQ9</accession>
<dbReference type="InterPro" id="IPR041519">
    <property type="entry name" value="HEPN_RiboL-PSP"/>
</dbReference>
<protein>
    <recommendedName>
        <fullName evidence="1">RiboL-PSP-HEPN domain-containing protein</fullName>
    </recommendedName>
</protein>
<reference evidence="2 3" key="1">
    <citation type="submission" date="2018-12" db="EMBL/GenBank/DDBJ databases">
        <title>The genome sequences of Variovorax guangxiensis DSM 27352.</title>
        <authorList>
            <person name="Gao J."/>
            <person name="Sun J."/>
        </authorList>
    </citation>
    <scope>NUCLEOTIDE SEQUENCE [LARGE SCALE GENOMIC DNA]</scope>
    <source>
        <strain evidence="2 3">DSM 27352</strain>
    </source>
</reference>
<evidence type="ECO:0000313" key="3">
    <source>
        <dbReference type="Proteomes" id="UP000281118"/>
    </source>
</evidence>
<dbReference type="OrthoDB" id="7054269at2"/>
<dbReference type="AlphaFoldDB" id="A0A3S0XTQ9"/>
<dbReference type="EMBL" id="RXFT01000008">
    <property type="protein sequence ID" value="RUR69279.1"/>
    <property type="molecule type" value="Genomic_DNA"/>
</dbReference>
<sequence>MSAAREYLLGRIEAIGSILASHLAIDASPVPQANSPAVVIRNGAMVMLFCALEGFIRDRSLECARAINQTSVPYSHLPASLKAASLISTFEGLMNLSRQMSFTDRLTAFEKASVAVASGALGAPYNFTEYSFARDKSNITADDISKIAKGFGVENFWNAARAICAKIGAPIVGNLDEIFKQLALDRHKAAHASSYSVSHNRLTSALPEALVLALAFDVLVSAATARLSSSRIATGLPPSALTANDVDFITVRPHQTNKWAAFSPARARALFTESSQGEALSRAVTVAASRQLSILCKDNTGRASSWKTLLG</sequence>
<dbReference type="Pfam" id="PF18735">
    <property type="entry name" value="HEPN_RiboL-PSP"/>
    <property type="match status" value="1"/>
</dbReference>
<gene>
    <name evidence="2" type="ORF">EJP67_19675</name>
</gene>
<evidence type="ECO:0000259" key="1">
    <source>
        <dbReference type="Pfam" id="PF18735"/>
    </source>
</evidence>
<name>A0A3S0XTQ9_9BURK</name>
<evidence type="ECO:0000313" key="2">
    <source>
        <dbReference type="EMBL" id="RUR69279.1"/>
    </source>
</evidence>
<dbReference type="Proteomes" id="UP000281118">
    <property type="component" value="Unassembled WGS sequence"/>
</dbReference>
<feature type="domain" description="RiboL-PSP-HEPN" evidence="1">
    <location>
        <begin position="30"/>
        <end position="218"/>
    </location>
</feature>
<comment type="caution">
    <text evidence="2">The sequence shown here is derived from an EMBL/GenBank/DDBJ whole genome shotgun (WGS) entry which is preliminary data.</text>
</comment>